<gene>
    <name evidence="3" type="ordered locus">Sros_5192</name>
</gene>
<dbReference type="HOGENOM" id="CLU_014354_0_0_11"/>
<protein>
    <submittedName>
        <fullName evidence="3">NTPase (NACHT family)-like protein</fullName>
    </submittedName>
</protein>
<keyword evidence="4" id="KW-1185">Reference proteome</keyword>
<dbReference type="InterPro" id="IPR027417">
    <property type="entry name" value="P-loop_NTPase"/>
</dbReference>
<accession>D2BAE2</accession>
<dbReference type="EMBL" id="CP001814">
    <property type="protein sequence ID" value="ACZ87967.1"/>
    <property type="molecule type" value="Genomic_DNA"/>
</dbReference>
<feature type="transmembrane region" description="Helical" evidence="1">
    <location>
        <begin position="631"/>
        <end position="649"/>
    </location>
</feature>
<keyword evidence="1" id="KW-0812">Transmembrane</keyword>
<feature type="domain" description="NACHT" evidence="2">
    <location>
        <begin position="166"/>
        <end position="288"/>
    </location>
</feature>
<feature type="transmembrane region" description="Helical" evidence="1">
    <location>
        <begin position="565"/>
        <end position="582"/>
    </location>
</feature>
<dbReference type="Gene3D" id="3.40.50.300">
    <property type="entry name" value="P-loop containing nucleotide triphosphate hydrolases"/>
    <property type="match status" value="1"/>
</dbReference>
<dbReference type="InterPro" id="IPR007111">
    <property type="entry name" value="NACHT_NTPase"/>
</dbReference>
<proteinExistence type="predicted"/>
<dbReference type="AlphaFoldDB" id="D2BAE2"/>
<evidence type="ECO:0000256" key="1">
    <source>
        <dbReference type="SAM" id="Phobius"/>
    </source>
</evidence>
<keyword evidence="1" id="KW-1133">Transmembrane helix</keyword>
<feature type="transmembrane region" description="Helical" evidence="1">
    <location>
        <begin position="45"/>
        <end position="69"/>
    </location>
</feature>
<evidence type="ECO:0000259" key="2">
    <source>
        <dbReference type="PROSITE" id="PS50837"/>
    </source>
</evidence>
<dbReference type="STRING" id="479432.Sros_5192"/>
<dbReference type="PROSITE" id="PS50837">
    <property type="entry name" value="NACHT"/>
    <property type="match status" value="1"/>
</dbReference>
<feature type="transmembrane region" description="Helical" evidence="1">
    <location>
        <begin position="12"/>
        <end position="33"/>
    </location>
</feature>
<dbReference type="eggNOG" id="COG5635">
    <property type="taxonomic scope" value="Bacteria"/>
</dbReference>
<name>D2BAE2_STRRD</name>
<evidence type="ECO:0000313" key="4">
    <source>
        <dbReference type="Proteomes" id="UP000002029"/>
    </source>
</evidence>
<organism evidence="3 4">
    <name type="scientific">Streptosporangium roseum (strain ATCC 12428 / DSM 43021 / JCM 3005 / KCTC 9067 / NCIMB 10171 / NRRL 2505 / NI 9100)</name>
    <dbReference type="NCBI Taxonomy" id="479432"/>
    <lineage>
        <taxon>Bacteria</taxon>
        <taxon>Bacillati</taxon>
        <taxon>Actinomycetota</taxon>
        <taxon>Actinomycetes</taxon>
        <taxon>Streptosporangiales</taxon>
        <taxon>Streptosporangiaceae</taxon>
        <taxon>Streptosporangium</taxon>
    </lineage>
</organism>
<dbReference type="KEGG" id="sro:Sros_5192"/>
<sequence length="721" mass="77862">MFARYRQNRSAGASVALGLILLVAGAAIMLLNAKLYAAMKIAIEGAIAIGGASALSTTLGVITLGKNLSDFRSWWRKRRAPAPAPTSADIDTAKDILAGLVTQQWRDETALRSLCDPEPMPLPWRSTEHRELTDHPEIIAKGTVAFPGLQVHIAGMVRNFRALRCRRLVILGDPGTGKTTLAVQLVLELLRTRQPEEPVPVMLSAARWDDRVHPRLQDWLAESLALDYPALRAENLGPGTPETLVRRGEVLPVIDGLDELPAGARADILAALNRTMCETDQLILTCRTEQFAESVEQMGDVLTASAVIESQPMSAAAAADYLQACLPPVPRPVWPRVLEALRTGALPALSQVASTSMGLWLVRATYIAPRVDPAPLLELGRGSAVELHDHLCDQLIPALVNARPPADGPAQPFRPQHAWKPEQVDRWLTYLSRQLSLSQAHDVAWWYLAGYMSSLPVRMGVATAIGIGIGIAFTVMTGQPAAGVSAGLPSAIVIMVLLGPWFTEPPGHVDFHFRGRLTELLPVLRDVLIVGALGALVGGLTGFLLAMDAGLTVGMEAGLKAAKEIALVSAVWSGVLGLIGWAERPTITATARSPRSTWQADRTLTVIRIVGGLVVGSVAGGIWLYTNTNSSVAIITGLLLGLLLGIMVGRHHAWLAYKLTVPRLATKGRLPLRAMAFFDDAHRLGLLRTEGPYYQFRHIELQQHLANGQHLASEKKQRSVH</sequence>
<feature type="transmembrane region" description="Helical" evidence="1">
    <location>
        <begin position="523"/>
        <end position="545"/>
    </location>
</feature>
<dbReference type="Pfam" id="PF05729">
    <property type="entry name" value="NACHT"/>
    <property type="match status" value="1"/>
</dbReference>
<reference evidence="3 4" key="1">
    <citation type="journal article" date="2010" name="Stand. Genomic Sci.">
        <title>Complete genome sequence of Streptosporangium roseum type strain (NI 9100).</title>
        <authorList>
            <person name="Nolan M."/>
            <person name="Sikorski J."/>
            <person name="Jando M."/>
            <person name="Lucas S."/>
            <person name="Lapidus A."/>
            <person name="Glavina Del Rio T."/>
            <person name="Chen F."/>
            <person name="Tice H."/>
            <person name="Pitluck S."/>
            <person name="Cheng J.F."/>
            <person name="Chertkov O."/>
            <person name="Sims D."/>
            <person name="Meincke L."/>
            <person name="Brettin T."/>
            <person name="Han C."/>
            <person name="Detter J.C."/>
            <person name="Bruce D."/>
            <person name="Goodwin L."/>
            <person name="Land M."/>
            <person name="Hauser L."/>
            <person name="Chang Y.J."/>
            <person name="Jeffries C.D."/>
            <person name="Ivanova N."/>
            <person name="Mavromatis K."/>
            <person name="Mikhailova N."/>
            <person name="Chen A."/>
            <person name="Palaniappan K."/>
            <person name="Chain P."/>
            <person name="Rohde M."/>
            <person name="Goker M."/>
            <person name="Bristow J."/>
            <person name="Eisen J.A."/>
            <person name="Markowitz V."/>
            <person name="Hugenholtz P."/>
            <person name="Kyrpides N.C."/>
            <person name="Klenk H.P."/>
        </authorList>
    </citation>
    <scope>NUCLEOTIDE SEQUENCE [LARGE SCALE GENOMIC DNA]</scope>
    <source>
        <strain evidence="4">ATCC 12428 / DSM 43021 / JCM 3005 / NI 9100</strain>
    </source>
</reference>
<dbReference type="SUPFAM" id="SSF52540">
    <property type="entry name" value="P-loop containing nucleoside triphosphate hydrolases"/>
    <property type="match status" value="1"/>
</dbReference>
<evidence type="ECO:0000313" key="3">
    <source>
        <dbReference type="EMBL" id="ACZ87967.1"/>
    </source>
</evidence>
<dbReference type="OrthoDB" id="419058at2"/>
<keyword evidence="1" id="KW-0472">Membrane</keyword>
<feature type="transmembrane region" description="Helical" evidence="1">
    <location>
        <begin position="482"/>
        <end position="502"/>
    </location>
</feature>
<feature type="transmembrane region" description="Helical" evidence="1">
    <location>
        <begin position="603"/>
        <end position="625"/>
    </location>
</feature>
<feature type="transmembrane region" description="Helical" evidence="1">
    <location>
        <begin position="455"/>
        <end position="476"/>
    </location>
</feature>
<dbReference type="Proteomes" id="UP000002029">
    <property type="component" value="Chromosome"/>
</dbReference>